<accession>A0ACC0M2R8</accession>
<evidence type="ECO:0000313" key="2">
    <source>
        <dbReference type="Proteomes" id="UP001062846"/>
    </source>
</evidence>
<keyword evidence="2" id="KW-1185">Reference proteome</keyword>
<comment type="caution">
    <text evidence="1">The sequence shown here is derived from an EMBL/GenBank/DDBJ whole genome shotgun (WGS) entry which is preliminary data.</text>
</comment>
<dbReference type="Proteomes" id="UP001062846">
    <property type="component" value="Chromosome 10"/>
</dbReference>
<name>A0ACC0M2R8_RHOML</name>
<evidence type="ECO:0000313" key="1">
    <source>
        <dbReference type="EMBL" id="KAI8535220.1"/>
    </source>
</evidence>
<organism evidence="1 2">
    <name type="scientific">Rhododendron molle</name>
    <name type="common">Chinese azalea</name>
    <name type="synonym">Azalea mollis</name>
    <dbReference type="NCBI Taxonomy" id="49168"/>
    <lineage>
        <taxon>Eukaryota</taxon>
        <taxon>Viridiplantae</taxon>
        <taxon>Streptophyta</taxon>
        <taxon>Embryophyta</taxon>
        <taxon>Tracheophyta</taxon>
        <taxon>Spermatophyta</taxon>
        <taxon>Magnoliopsida</taxon>
        <taxon>eudicotyledons</taxon>
        <taxon>Gunneridae</taxon>
        <taxon>Pentapetalae</taxon>
        <taxon>asterids</taxon>
        <taxon>Ericales</taxon>
        <taxon>Ericaceae</taxon>
        <taxon>Ericoideae</taxon>
        <taxon>Rhodoreae</taxon>
        <taxon>Rhododendron</taxon>
    </lineage>
</organism>
<proteinExistence type="predicted"/>
<reference evidence="1" key="1">
    <citation type="submission" date="2022-02" db="EMBL/GenBank/DDBJ databases">
        <title>Plant Genome Project.</title>
        <authorList>
            <person name="Zhang R.-G."/>
        </authorList>
    </citation>
    <scope>NUCLEOTIDE SEQUENCE</scope>
    <source>
        <strain evidence="1">AT1</strain>
    </source>
</reference>
<protein>
    <submittedName>
        <fullName evidence="1">Uncharacterized protein</fullName>
    </submittedName>
</protein>
<dbReference type="EMBL" id="CM046397">
    <property type="protein sequence ID" value="KAI8535220.1"/>
    <property type="molecule type" value="Genomic_DNA"/>
</dbReference>
<sequence>MVKDLKGKDDRTVKTEEGFIYYRRNQKERKKSNSVFEMTKLFNYISKENTDLLDMIYEFEKEDKKAFVWHNQVNNDTVTIEGVLNLLNECDIGNSCIDGLTYTLERREEKTAKTRGNSFYITSTCWTLIKEKTDARANLINEKLKKLDKVIDINGVAFYKYLIFPMNSMGGRKVKVPDHWTLLVYDTSKQQWMHYTSLTNPKKKKDPYLTDASIVKEYVEEQMRKLTLSKPPSFELISTPKPTLFPTNTLSAPISSIDDAPQQQPGS</sequence>
<gene>
    <name evidence="1" type="ORF">RHMOL_Rhmol10G0156900</name>
</gene>